<reference evidence="2" key="1">
    <citation type="journal article" date="2023" name="Nat. Plants">
        <title>Single-cell RNA sequencing provides a high-resolution roadmap for understanding the multicellular compartmentation of specialized metabolism.</title>
        <authorList>
            <person name="Sun S."/>
            <person name="Shen X."/>
            <person name="Li Y."/>
            <person name="Li Y."/>
            <person name="Wang S."/>
            <person name="Li R."/>
            <person name="Zhang H."/>
            <person name="Shen G."/>
            <person name="Guo B."/>
            <person name="Wei J."/>
            <person name="Xu J."/>
            <person name="St-Pierre B."/>
            <person name="Chen S."/>
            <person name="Sun C."/>
        </authorList>
    </citation>
    <scope>NUCLEOTIDE SEQUENCE [LARGE SCALE GENOMIC DNA]</scope>
</reference>
<protein>
    <submittedName>
        <fullName evidence="1">Uncharacterized protein</fullName>
    </submittedName>
</protein>
<evidence type="ECO:0000313" key="1">
    <source>
        <dbReference type="EMBL" id="KAI5669155.1"/>
    </source>
</evidence>
<comment type="caution">
    <text evidence="1">The sequence shown here is derived from an EMBL/GenBank/DDBJ whole genome shotgun (WGS) entry which is preliminary data.</text>
</comment>
<keyword evidence="2" id="KW-1185">Reference proteome</keyword>
<organism evidence="1 2">
    <name type="scientific">Catharanthus roseus</name>
    <name type="common">Madagascar periwinkle</name>
    <name type="synonym">Vinca rosea</name>
    <dbReference type="NCBI Taxonomy" id="4058"/>
    <lineage>
        <taxon>Eukaryota</taxon>
        <taxon>Viridiplantae</taxon>
        <taxon>Streptophyta</taxon>
        <taxon>Embryophyta</taxon>
        <taxon>Tracheophyta</taxon>
        <taxon>Spermatophyta</taxon>
        <taxon>Magnoliopsida</taxon>
        <taxon>eudicotyledons</taxon>
        <taxon>Gunneridae</taxon>
        <taxon>Pentapetalae</taxon>
        <taxon>asterids</taxon>
        <taxon>lamiids</taxon>
        <taxon>Gentianales</taxon>
        <taxon>Apocynaceae</taxon>
        <taxon>Rauvolfioideae</taxon>
        <taxon>Vinceae</taxon>
        <taxon>Catharanthinae</taxon>
        <taxon>Catharanthus</taxon>
    </lineage>
</organism>
<dbReference type="Proteomes" id="UP001060085">
    <property type="component" value="Linkage Group LG04"/>
</dbReference>
<dbReference type="EMBL" id="CM044704">
    <property type="protein sequence ID" value="KAI5669155.1"/>
    <property type="molecule type" value="Genomic_DNA"/>
</dbReference>
<sequence>MSRKYKAGLGLIGTFVLIWVASAEVTQKIFAEYEQPFAITYVGVSLMVIFLPISVCKEWIGGVLAKSSFKKSYNSNLLLDPLDGLDVPLRMNEVNHNPKEALKSYPLTDMDLNAAEGGTLMSEDQENEFPLLEKTHDPTSWEIIKYSFCLAPVWFITEYLSNSALANTSVASTTVLTSTSGLFTLFFGALIGQDTITVSKIAAVLISLTGVAMTTIGKTWALDEKLSISESRRHSIIGDIFGLLSAVAYGLFTVLLKKSAGSDRDKVHMEKCFGYIGLFTLVCLWWLIWPLNALGIEPQFKLPSSASIREALLLNSIVGSVISDYLWALSVVWTTPLVATLGMSLTIPVAMMADMLIHGRHFSAVYIIGCIKVFLGFVVANLSDKYSFKRR</sequence>
<proteinExistence type="predicted"/>
<accession>A0ACC0B921</accession>
<name>A0ACC0B921_CATRO</name>
<evidence type="ECO:0000313" key="2">
    <source>
        <dbReference type="Proteomes" id="UP001060085"/>
    </source>
</evidence>
<gene>
    <name evidence="1" type="ORF">M9H77_19008</name>
</gene>